<dbReference type="Pfam" id="PF05962">
    <property type="entry name" value="HutD"/>
    <property type="match status" value="1"/>
</dbReference>
<dbReference type="RefSeq" id="WP_061345818.1">
    <property type="nucleotide sequence ID" value="NZ_WBVY01000006.1"/>
</dbReference>
<dbReference type="InterPro" id="IPR010282">
    <property type="entry name" value="Uncharacterised_HutD/Ves"/>
</dbReference>
<evidence type="ECO:0000313" key="1">
    <source>
        <dbReference type="EMBL" id="KAB2655387.1"/>
    </source>
</evidence>
<name>A0A7V7VRQ1_9HYPH</name>
<gene>
    <name evidence="1" type="ORF">F9K94_20840</name>
</gene>
<dbReference type="SUPFAM" id="SSF51182">
    <property type="entry name" value="RmlC-like cupins"/>
    <property type="match status" value="1"/>
</dbReference>
<accession>A0A7V7VRQ1</accession>
<dbReference type="AlphaFoldDB" id="A0A7V7VRQ1"/>
<comment type="caution">
    <text evidence="1">The sequence shown here is derived from an EMBL/GenBank/DDBJ whole genome shotgun (WGS) entry which is preliminary data.</text>
</comment>
<dbReference type="Proteomes" id="UP000460650">
    <property type="component" value="Unassembled WGS sequence"/>
</dbReference>
<organism evidence="1 2">
    <name type="scientific">Brucella tritici</name>
    <dbReference type="NCBI Taxonomy" id="94626"/>
    <lineage>
        <taxon>Bacteria</taxon>
        <taxon>Pseudomonadati</taxon>
        <taxon>Pseudomonadota</taxon>
        <taxon>Alphaproteobacteria</taxon>
        <taxon>Hyphomicrobiales</taxon>
        <taxon>Brucellaceae</taxon>
        <taxon>Brucella/Ochrobactrum group</taxon>
        <taxon>Brucella</taxon>
    </lineage>
</organism>
<dbReference type="CDD" id="cd20293">
    <property type="entry name" value="cupin_HutD_N"/>
    <property type="match status" value="1"/>
</dbReference>
<dbReference type="InterPro" id="IPR014710">
    <property type="entry name" value="RmlC-like_jellyroll"/>
</dbReference>
<reference evidence="1 2" key="1">
    <citation type="submission" date="2019-09" db="EMBL/GenBank/DDBJ databases">
        <title>Taxonomic organization of the family Brucellaceae based on a phylogenomic approach.</title>
        <authorList>
            <person name="Leclercq S."/>
            <person name="Cloeckaert A."/>
            <person name="Zygmunt M.S."/>
        </authorList>
    </citation>
    <scope>NUCLEOTIDE SEQUENCE [LARGE SCALE GENOMIC DNA]</scope>
    <source>
        <strain evidence="1 2">TA93</strain>
    </source>
</reference>
<proteinExistence type="predicted"/>
<evidence type="ECO:0000313" key="2">
    <source>
        <dbReference type="Proteomes" id="UP000460650"/>
    </source>
</evidence>
<dbReference type="InterPro" id="IPR011051">
    <property type="entry name" value="RmlC_Cupin_sf"/>
</dbReference>
<dbReference type="PANTHER" id="PTHR37943">
    <property type="entry name" value="PROTEIN VES"/>
    <property type="match status" value="1"/>
</dbReference>
<sequence>MAFSIRKAESHRRMPWKNGGGVTVEIAVYPEGASVDNFDWRVSMATVASDGPFSIFPGIDRTLSVLEGDGILLDVEEQTNILTHESAPLFFAADAHSSARLIGSAITDLNVMTRRGRFIHTVRRLPVGGTTLTQADGNPVLLFCAEGQVDLTFAGKTAKLEQHDCAVFINCDALPLELKGKGTAYLIAINPA</sequence>
<dbReference type="PANTHER" id="PTHR37943:SF1">
    <property type="entry name" value="PROTEIN VES"/>
    <property type="match status" value="1"/>
</dbReference>
<protein>
    <submittedName>
        <fullName evidence="1">HutD family protein</fullName>
    </submittedName>
</protein>
<dbReference type="Gene3D" id="2.60.120.10">
    <property type="entry name" value="Jelly Rolls"/>
    <property type="match status" value="1"/>
</dbReference>
<dbReference type="EMBL" id="WBVY01000006">
    <property type="protein sequence ID" value="KAB2655387.1"/>
    <property type="molecule type" value="Genomic_DNA"/>
</dbReference>